<keyword evidence="3" id="KW-1185">Reference proteome</keyword>
<accession>A0AAW1MFP8</accession>
<sequence length="198" mass="23489">MKEILREILHDSKRKTTEIEEMKDMMSSLMQEIKAVRTENMENRQEIAKLRSENEQLKKEFEIVNQKLQAVEITTERYQKDSKKDNLIRWNQKKMEFKPKRNRNKKLVSECRIVKSETTSAMEKDMMTGTQTVDITCYRQKQGGETWKIGNWKKDMMTGTQTVDITCYRQKQGGETWKIGNWNVQGNKWKRTGALGRV</sequence>
<reference evidence="2 3" key="1">
    <citation type="journal article" date="2024" name="BMC Genomics">
        <title>De novo assembly and annotation of Popillia japonica's genome with initial clues to its potential as an invasive pest.</title>
        <authorList>
            <person name="Cucini C."/>
            <person name="Boschi S."/>
            <person name="Funari R."/>
            <person name="Cardaioli E."/>
            <person name="Iannotti N."/>
            <person name="Marturano G."/>
            <person name="Paoli F."/>
            <person name="Bruttini M."/>
            <person name="Carapelli A."/>
            <person name="Frati F."/>
            <person name="Nardi F."/>
        </authorList>
    </citation>
    <scope>NUCLEOTIDE SEQUENCE [LARGE SCALE GENOMIC DNA]</scope>
    <source>
        <strain evidence="2">DMR45628</strain>
    </source>
</reference>
<keyword evidence="1" id="KW-0175">Coiled coil</keyword>
<evidence type="ECO:0000313" key="2">
    <source>
        <dbReference type="EMBL" id="KAK9745014.1"/>
    </source>
</evidence>
<organism evidence="2 3">
    <name type="scientific">Popillia japonica</name>
    <name type="common">Japanese beetle</name>
    <dbReference type="NCBI Taxonomy" id="7064"/>
    <lineage>
        <taxon>Eukaryota</taxon>
        <taxon>Metazoa</taxon>
        <taxon>Ecdysozoa</taxon>
        <taxon>Arthropoda</taxon>
        <taxon>Hexapoda</taxon>
        <taxon>Insecta</taxon>
        <taxon>Pterygota</taxon>
        <taxon>Neoptera</taxon>
        <taxon>Endopterygota</taxon>
        <taxon>Coleoptera</taxon>
        <taxon>Polyphaga</taxon>
        <taxon>Scarabaeiformia</taxon>
        <taxon>Scarabaeidae</taxon>
        <taxon>Rutelinae</taxon>
        <taxon>Popillia</taxon>
    </lineage>
</organism>
<evidence type="ECO:0000256" key="1">
    <source>
        <dbReference type="SAM" id="Coils"/>
    </source>
</evidence>
<dbReference type="AlphaFoldDB" id="A0AAW1MFP8"/>
<gene>
    <name evidence="2" type="ORF">QE152_g7323</name>
</gene>
<evidence type="ECO:0000313" key="3">
    <source>
        <dbReference type="Proteomes" id="UP001458880"/>
    </source>
</evidence>
<feature type="coiled-coil region" evidence="1">
    <location>
        <begin position="12"/>
        <end position="74"/>
    </location>
</feature>
<dbReference type="EMBL" id="JASPKY010000053">
    <property type="protein sequence ID" value="KAK9745014.1"/>
    <property type="molecule type" value="Genomic_DNA"/>
</dbReference>
<name>A0AAW1MFP8_POPJA</name>
<comment type="caution">
    <text evidence="2">The sequence shown here is derived from an EMBL/GenBank/DDBJ whole genome shotgun (WGS) entry which is preliminary data.</text>
</comment>
<protein>
    <submittedName>
        <fullName evidence="2">Uncharacterized protein</fullName>
    </submittedName>
</protein>
<dbReference type="Proteomes" id="UP001458880">
    <property type="component" value="Unassembled WGS sequence"/>
</dbReference>
<proteinExistence type="predicted"/>